<keyword evidence="8" id="KW-1185">Reference proteome</keyword>
<dbReference type="EMBL" id="OX395132">
    <property type="protein sequence ID" value="CAI5778943.1"/>
    <property type="molecule type" value="Genomic_DNA"/>
</dbReference>
<reference evidence="7" key="1">
    <citation type="submission" date="2022-12" db="EMBL/GenBank/DDBJ databases">
        <authorList>
            <person name="Alioto T."/>
            <person name="Alioto T."/>
            <person name="Gomez Garrido J."/>
        </authorList>
    </citation>
    <scope>NUCLEOTIDE SEQUENCE</scope>
</reference>
<protein>
    <recommendedName>
        <fullName evidence="6">Ion transport domain-containing protein</fullName>
    </recommendedName>
</protein>
<sequence length="265" mass="31205">MVVLMILVEIRDKLEDHFVKMKIAMEVIIWVIVLIFLVEIGLNWAVSFQDYFKNSWNVFDCTVTIISFIPELILLVEKKHNMPNSLVTIFILFTMDHWYALLQDTWKVPEINKAISGLFICLWLLVGAFIFRNFMVATMVTNFQTIRNELSEEMKQIETQQKADKFKLELLEKKYSSPQGQDKMSMGPSTIYSIPEVEAGPLDWETYVHKNLPGLYEAENDEQVIWPRDALFRYFELLEKLQYNLDERKQLQNYAVLALSNLEDK</sequence>
<dbReference type="Proteomes" id="UP001178461">
    <property type="component" value="Chromosome 7"/>
</dbReference>
<accession>A0AA35PB93</accession>
<evidence type="ECO:0000256" key="4">
    <source>
        <dbReference type="ARBA" id="ARBA00023136"/>
    </source>
</evidence>
<proteinExistence type="predicted"/>
<dbReference type="PANTHER" id="PTHR46923">
    <property type="entry name" value="CATION CHANNEL SPERM-ASSOCIATED PROTEIN 2"/>
    <property type="match status" value="1"/>
</dbReference>
<evidence type="ECO:0000313" key="8">
    <source>
        <dbReference type="Proteomes" id="UP001178461"/>
    </source>
</evidence>
<dbReference type="GO" id="GO:0009566">
    <property type="term" value="P:fertilization"/>
    <property type="evidence" value="ECO:0007669"/>
    <property type="project" value="TreeGrafter"/>
</dbReference>
<dbReference type="InterPro" id="IPR005821">
    <property type="entry name" value="Ion_trans_dom"/>
</dbReference>
<name>A0AA35PB93_9SAUR</name>
<keyword evidence="2 5" id="KW-0812">Transmembrane</keyword>
<evidence type="ECO:0000256" key="5">
    <source>
        <dbReference type="SAM" id="Phobius"/>
    </source>
</evidence>
<dbReference type="InterPro" id="IPR028747">
    <property type="entry name" value="CatSper2"/>
</dbReference>
<keyword evidence="4 5" id="KW-0472">Membrane</keyword>
<dbReference type="AlphaFoldDB" id="A0AA35PB93"/>
<feature type="transmembrane region" description="Helical" evidence="5">
    <location>
        <begin position="56"/>
        <end position="76"/>
    </location>
</feature>
<dbReference type="GO" id="GO:0048240">
    <property type="term" value="P:sperm capacitation"/>
    <property type="evidence" value="ECO:0007669"/>
    <property type="project" value="TreeGrafter"/>
</dbReference>
<gene>
    <name evidence="7" type="ORF">PODLI_1B018430</name>
</gene>
<keyword evidence="3 5" id="KW-1133">Transmembrane helix</keyword>
<organism evidence="7 8">
    <name type="scientific">Podarcis lilfordi</name>
    <name type="common">Lilford's wall lizard</name>
    <dbReference type="NCBI Taxonomy" id="74358"/>
    <lineage>
        <taxon>Eukaryota</taxon>
        <taxon>Metazoa</taxon>
        <taxon>Chordata</taxon>
        <taxon>Craniata</taxon>
        <taxon>Vertebrata</taxon>
        <taxon>Euteleostomi</taxon>
        <taxon>Lepidosauria</taxon>
        <taxon>Squamata</taxon>
        <taxon>Bifurcata</taxon>
        <taxon>Unidentata</taxon>
        <taxon>Episquamata</taxon>
        <taxon>Laterata</taxon>
        <taxon>Lacertibaenia</taxon>
        <taxon>Lacertidae</taxon>
        <taxon>Podarcis</taxon>
    </lineage>
</organism>
<dbReference type="PANTHER" id="PTHR46923:SF1">
    <property type="entry name" value="CATION CHANNEL SPERM-ASSOCIATED PROTEIN 2"/>
    <property type="match status" value="1"/>
</dbReference>
<dbReference type="GO" id="GO:0036128">
    <property type="term" value="C:CatSper complex"/>
    <property type="evidence" value="ECO:0007669"/>
    <property type="project" value="InterPro"/>
</dbReference>
<evidence type="ECO:0000259" key="6">
    <source>
        <dbReference type="Pfam" id="PF00520"/>
    </source>
</evidence>
<comment type="subcellular location">
    <subcellularLocation>
        <location evidence="1">Membrane</location>
        <topology evidence="1">Multi-pass membrane protein</topology>
    </subcellularLocation>
</comment>
<feature type="transmembrane region" description="Helical" evidence="5">
    <location>
        <begin position="114"/>
        <end position="131"/>
    </location>
</feature>
<feature type="domain" description="Ion transport" evidence="6">
    <location>
        <begin position="80"/>
        <end position="149"/>
    </location>
</feature>
<evidence type="ECO:0000256" key="1">
    <source>
        <dbReference type="ARBA" id="ARBA00004141"/>
    </source>
</evidence>
<feature type="transmembrane region" description="Helical" evidence="5">
    <location>
        <begin position="83"/>
        <end position="102"/>
    </location>
</feature>
<dbReference type="Pfam" id="PF00520">
    <property type="entry name" value="Ion_trans"/>
    <property type="match status" value="2"/>
</dbReference>
<dbReference type="Gene3D" id="1.10.287.70">
    <property type="match status" value="1"/>
</dbReference>
<dbReference type="GO" id="GO:0030317">
    <property type="term" value="P:flagellated sperm motility"/>
    <property type="evidence" value="ECO:0007669"/>
    <property type="project" value="InterPro"/>
</dbReference>
<feature type="transmembrane region" description="Helical" evidence="5">
    <location>
        <begin position="23"/>
        <end position="44"/>
    </location>
</feature>
<feature type="domain" description="Ion transport" evidence="6">
    <location>
        <begin position="13"/>
        <end position="69"/>
    </location>
</feature>
<evidence type="ECO:0000313" key="7">
    <source>
        <dbReference type="EMBL" id="CAI5778943.1"/>
    </source>
</evidence>
<dbReference type="GO" id="GO:0005227">
    <property type="term" value="F:calcium-activated cation channel activity"/>
    <property type="evidence" value="ECO:0007669"/>
    <property type="project" value="InterPro"/>
</dbReference>
<evidence type="ECO:0000256" key="2">
    <source>
        <dbReference type="ARBA" id="ARBA00022692"/>
    </source>
</evidence>
<evidence type="ECO:0000256" key="3">
    <source>
        <dbReference type="ARBA" id="ARBA00022989"/>
    </source>
</evidence>